<dbReference type="OrthoDB" id="2380967at2"/>
<accession>A0A101XPK0</accession>
<feature type="domain" description="Flagellar hook-length control protein-like C-terminal" evidence="1">
    <location>
        <begin position="398"/>
        <end position="472"/>
    </location>
</feature>
<gene>
    <name evidence="2" type="ORF">ATW55_11355</name>
</gene>
<dbReference type="CDD" id="cd17470">
    <property type="entry name" value="T3SS_Flik_C"/>
    <property type="match status" value="1"/>
</dbReference>
<dbReference type="Gene3D" id="3.30.750.140">
    <property type="match status" value="1"/>
</dbReference>
<reference evidence="2 3" key="1">
    <citation type="submission" date="2015-12" db="EMBL/GenBank/DDBJ databases">
        <title>Draft genome sequence of Acidibacillus ferrooxidans ITV001, isolated from a chalcopyrite acid mine drainage site in Brazil.</title>
        <authorList>
            <person name="Dall'Agnol H."/>
            <person name="Nancucheo I."/>
            <person name="Johnson B."/>
            <person name="Oliveira R."/>
            <person name="Leite L."/>
            <person name="Pylro V."/>
            <person name="Nunes G.L."/>
            <person name="Tzotzos G."/>
            <person name="Fernandes G.R."/>
            <person name="Dutra J."/>
            <person name="Orellana S.C."/>
            <person name="Oliveira G."/>
        </authorList>
    </citation>
    <scope>NUCLEOTIDE SEQUENCE [LARGE SCALE GENOMIC DNA]</scope>
    <source>
        <strain evidence="3">ITV01</strain>
    </source>
</reference>
<name>A0A101XPK0_9BACL</name>
<dbReference type="InterPro" id="IPR038610">
    <property type="entry name" value="FliK-like_C_sf"/>
</dbReference>
<comment type="caution">
    <text evidence="2">The sequence shown here is derived from an EMBL/GenBank/DDBJ whole genome shotgun (WGS) entry which is preliminary data.</text>
</comment>
<protein>
    <recommendedName>
        <fullName evidence="1">Flagellar hook-length control protein-like C-terminal domain-containing protein</fullName>
    </recommendedName>
</protein>
<dbReference type="RefSeq" id="WP_067718543.1">
    <property type="nucleotide sequence ID" value="NZ_LPVJ01000060.1"/>
</dbReference>
<dbReference type="EMBL" id="LPVJ01000060">
    <property type="protein sequence ID" value="KUO95066.1"/>
    <property type="molecule type" value="Genomic_DNA"/>
</dbReference>
<dbReference type="Pfam" id="PF02120">
    <property type="entry name" value="Flg_hook"/>
    <property type="match status" value="1"/>
</dbReference>
<dbReference type="InterPro" id="IPR021136">
    <property type="entry name" value="Flagellar_hook_control-like_C"/>
</dbReference>
<proteinExistence type="predicted"/>
<evidence type="ECO:0000313" key="3">
    <source>
        <dbReference type="Proteomes" id="UP000053557"/>
    </source>
</evidence>
<dbReference type="Proteomes" id="UP000053557">
    <property type="component" value="Unassembled WGS sequence"/>
</dbReference>
<sequence>MSQGLLSTLIKQAKPGSASDVQKPSLLRRNVSKHTKTIRVEKHAGAAHNTSLHKKATDINALANVVASPFLTTLLLKSAAQQTHAHAALASEKKVYHAPSTAASATILSEIARAPERVAKQGIHGNVAVNLQPLKAQRAPSQTTSLQADRPATEAIGAQKPVIDMQKSMIVKVAPVRGEPAGVLAKQNEGVASLLLRQGKEGTQQRSAFTALQDLPTQGTKRHALASPLVAVNFSAQVQRGLSQSVTKQANPLHVSSARAATGKAVTPLLVQRTIPGISGTIASARAHVQKANQSTANAEIPSLQVQTQQMKSVKRLPKIVHTGVVLTRGAMNRMHAVSQPMHSTQRHGMVAVAMERPLQTAPVAFGFIQSGETVQGSPVAWSELGRFLQSRLSSTGANAQVTVQLTLHPAHLGQVNVIMDVRASQHVNVQLVAANADATQMMQTHRTELIQQLTQGGFASVNVDVRQDRERAPAHAERPLTVTKNRSPILAVTRAQSYQESIATGFYAEG</sequence>
<dbReference type="AlphaFoldDB" id="A0A101XPK0"/>
<organism evidence="2 3">
    <name type="scientific">Ferroacidibacillus organovorans</name>
    <dbReference type="NCBI Taxonomy" id="1765683"/>
    <lineage>
        <taxon>Bacteria</taxon>
        <taxon>Bacillati</taxon>
        <taxon>Bacillota</taxon>
        <taxon>Bacilli</taxon>
        <taxon>Bacillales</taxon>
        <taxon>Alicyclobacillaceae</taxon>
        <taxon>Ferroacidibacillus</taxon>
    </lineage>
</organism>
<evidence type="ECO:0000313" key="2">
    <source>
        <dbReference type="EMBL" id="KUO95066.1"/>
    </source>
</evidence>
<evidence type="ECO:0000259" key="1">
    <source>
        <dbReference type="Pfam" id="PF02120"/>
    </source>
</evidence>
<keyword evidence="3" id="KW-1185">Reference proteome</keyword>